<evidence type="ECO:0000256" key="1">
    <source>
        <dbReference type="SAM" id="MobiDB-lite"/>
    </source>
</evidence>
<dbReference type="OrthoDB" id="3766329at2759"/>
<feature type="compositionally biased region" description="Low complexity" evidence="1">
    <location>
        <begin position="13"/>
        <end position="25"/>
    </location>
</feature>
<proteinExistence type="predicted"/>
<dbReference type="KEGG" id="pno:SNOG_00188"/>
<sequence>MAPTHTNALDMNRTPTPRTHSTRSSLESVRAGAHSFNDSGGGNILVVYIVTDVIYPTSTDFNHSKGNFRIDSVHSSKRTANARAKKIIYDGGQVDGSQYKVDLDKIIEETKTGLFTGIGIGGKGDGGYGSCYARKCQVESKMVDEDSEDESEGSDKWNQGGEYRTNGHNNDADMENGGEDDDVQMG</sequence>
<dbReference type="AlphaFoldDB" id="A0A7U2ET49"/>
<dbReference type="OMA" id="HCIDAKD"/>
<dbReference type="Proteomes" id="UP000663193">
    <property type="component" value="Chromosome 1"/>
</dbReference>
<evidence type="ECO:0000313" key="3">
    <source>
        <dbReference type="Proteomes" id="UP000663193"/>
    </source>
</evidence>
<feature type="compositionally biased region" description="Acidic residues" evidence="1">
    <location>
        <begin position="172"/>
        <end position="186"/>
    </location>
</feature>
<name>A0A7U2ET49_PHANO</name>
<gene>
    <name evidence="2" type="ORF">JI435_001880</name>
</gene>
<dbReference type="EMBL" id="CP069023">
    <property type="protein sequence ID" value="QRC90665.1"/>
    <property type="molecule type" value="Genomic_DNA"/>
</dbReference>
<dbReference type="VEuPathDB" id="FungiDB:JI435_001880"/>
<dbReference type="RefSeq" id="XP_001790882.1">
    <property type="nucleotide sequence ID" value="XM_001790830.1"/>
</dbReference>
<organism evidence="2 3">
    <name type="scientific">Phaeosphaeria nodorum (strain SN15 / ATCC MYA-4574 / FGSC 10173)</name>
    <name type="common">Glume blotch fungus</name>
    <name type="synonym">Parastagonospora nodorum</name>
    <dbReference type="NCBI Taxonomy" id="321614"/>
    <lineage>
        <taxon>Eukaryota</taxon>
        <taxon>Fungi</taxon>
        <taxon>Dikarya</taxon>
        <taxon>Ascomycota</taxon>
        <taxon>Pezizomycotina</taxon>
        <taxon>Dothideomycetes</taxon>
        <taxon>Pleosporomycetidae</taxon>
        <taxon>Pleosporales</taxon>
        <taxon>Pleosporineae</taxon>
        <taxon>Phaeosphaeriaceae</taxon>
        <taxon>Parastagonospora</taxon>
    </lineage>
</organism>
<protein>
    <submittedName>
        <fullName evidence="2">Uncharacterized protein</fullName>
    </submittedName>
</protein>
<accession>A0A7U2ET49</accession>
<feature type="region of interest" description="Disordered" evidence="1">
    <location>
        <begin position="1"/>
        <end position="30"/>
    </location>
</feature>
<feature type="region of interest" description="Disordered" evidence="1">
    <location>
        <begin position="141"/>
        <end position="186"/>
    </location>
</feature>
<keyword evidence="3" id="KW-1185">Reference proteome</keyword>
<reference evidence="3" key="1">
    <citation type="journal article" date="2021" name="BMC Genomics">
        <title>Chromosome-level genome assembly and manually-curated proteome of model necrotroph Parastagonospora nodorum Sn15 reveals a genome-wide trove of candidate effector homologs, and redundancy of virulence-related functions within an accessory chromosome.</title>
        <authorList>
            <person name="Bertazzoni S."/>
            <person name="Jones D.A.B."/>
            <person name="Phan H.T."/>
            <person name="Tan K.-C."/>
            <person name="Hane J.K."/>
        </authorList>
    </citation>
    <scope>NUCLEOTIDE SEQUENCE [LARGE SCALE GENOMIC DNA]</scope>
    <source>
        <strain evidence="3">SN15 / ATCC MYA-4574 / FGSC 10173)</strain>
    </source>
</reference>
<evidence type="ECO:0000313" key="2">
    <source>
        <dbReference type="EMBL" id="QRC90665.1"/>
    </source>
</evidence>